<protein>
    <submittedName>
        <fullName evidence="1">Uncharacterized protein</fullName>
    </submittedName>
</protein>
<comment type="caution">
    <text evidence="1">The sequence shown here is derived from an EMBL/GenBank/DDBJ whole genome shotgun (WGS) entry which is preliminary data.</text>
</comment>
<name>A0ABR1H7X6_9HYPO</name>
<sequence>MEPEEKYCFIELNPFLKHLQEDAITEVITLTPNHRMPEMGSYGLTYPCCALSNAVLELMVPLLHQWAINQGLIINEPCKLMLRPEAFRLEKSCCLVPAPGHTVLLVPLMNVDTTISIMSNGKPVKTETWAPDKLLLLNDLGIQMSARGNARFIFLMYHKDTIRKRRGGRPRKQ</sequence>
<accession>A0ABR1H7X6</accession>
<keyword evidence="2" id="KW-1185">Reference proteome</keyword>
<organism evidence="1 2">
    <name type="scientific">Neonectria magnoliae</name>
    <dbReference type="NCBI Taxonomy" id="2732573"/>
    <lineage>
        <taxon>Eukaryota</taxon>
        <taxon>Fungi</taxon>
        <taxon>Dikarya</taxon>
        <taxon>Ascomycota</taxon>
        <taxon>Pezizomycotina</taxon>
        <taxon>Sordariomycetes</taxon>
        <taxon>Hypocreomycetidae</taxon>
        <taxon>Hypocreales</taxon>
        <taxon>Nectriaceae</taxon>
        <taxon>Neonectria</taxon>
    </lineage>
</organism>
<evidence type="ECO:0000313" key="2">
    <source>
        <dbReference type="Proteomes" id="UP001498421"/>
    </source>
</evidence>
<evidence type="ECO:0000313" key="1">
    <source>
        <dbReference type="EMBL" id="KAK7416988.1"/>
    </source>
</evidence>
<gene>
    <name evidence="1" type="ORF">QQZ08_011786</name>
</gene>
<dbReference type="Proteomes" id="UP001498421">
    <property type="component" value="Unassembled WGS sequence"/>
</dbReference>
<proteinExistence type="predicted"/>
<reference evidence="1 2" key="1">
    <citation type="journal article" date="2025" name="Microbiol. Resour. Announc.">
        <title>Draft genome sequences for Neonectria magnoliae and Neonectria punicea, canker pathogens of Liriodendron tulipifera and Acer saccharum in West Virginia.</title>
        <authorList>
            <person name="Petronek H.M."/>
            <person name="Kasson M.T."/>
            <person name="Metheny A.M."/>
            <person name="Stauder C.M."/>
            <person name="Lovett B."/>
            <person name="Lynch S.C."/>
            <person name="Garnas J.R."/>
            <person name="Kasson L.R."/>
            <person name="Stajich J.E."/>
        </authorList>
    </citation>
    <scope>NUCLEOTIDE SEQUENCE [LARGE SCALE GENOMIC DNA]</scope>
    <source>
        <strain evidence="1 2">NRRL 64651</strain>
    </source>
</reference>
<dbReference type="EMBL" id="JAZAVK010000195">
    <property type="protein sequence ID" value="KAK7416988.1"/>
    <property type="molecule type" value="Genomic_DNA"/>
</dbReference>